<dbReference type="Proteomes" id="UP000249616">
    <property type="component" value="Chromosome"/>
</dbReference>
<dbReference type="RefSeq" id="WP_112438752.1">
    <property type="nucleotide sequence ID" value="NZ_CP030073.1"/>
</dbReference>
<dbReference type="InterPro" id="IPR025711">
    <property type="entry name" value="PepSY"/>
</dbReference>
<keyword evidence="5" id="KW-1185">Reference proteome</keyword>
<feature type="region of interest" description="Disordered" evidence="1">
    <location>
        <begin position="27"/>
        <end position="73"/>
    </location>
</feature>
<dbReference type="Gene3D" id="3.10.450.40">
    <property type="match status" value="2"/>
</dbReference>
<name>A0A2Z4IZ33_9ACTN</name>
<reference evidence="4 5" key="1">
    <citation type="journal article" date="2019" name="Int. J. Syst. Evol. Microbiol.">
        <title>Streptomyces cadmiisoli sp. nov., a novel actinomycete isolated from cadmium-contaminated soil.</title>
        <authorList>
            <person name="Li K."/>
            <person name="Tang X."/>
            <person name="Zhao J."/>
            <person name="Guo Y."/>
            <person name="Tang Y."/>
            <person name="Gao J."/>
        </authorList>
    </citation>
    <scope>NUCLEOTIDE SEQUENCE [LARGE SCALE GENOMIC DNA]</scope>
    <source>
        <strain evidence="4 5">ZFG47</strain>
    </source>
</reference>
<feature type="compositionally biased region" description="Basic and acidic residues" evidence="1">
    <location>
        <begin position="233"/>
        <end position="246"/>
    </location>
</feature>
<dbReference type="EMBL" id="CP030073">
    <property type="protein sequence ID" value="AWW37493.1"/>
    <property type="molecule type" value="Genomic_DNA"/>
</dbReference>
<dbReference type="KEGG" id="scad:DN051_13220"/>
<feature type="compositionally biased region" description="Low complexity" evidence="1">
    <location>
        <begin position="36"/>
        <end position="48"/>
    </location>
</feature>
<evidence type="ECO:0000259" key="3">
    <source>
        <dbReference type="Pfam" id="PF03413"/>
    </source>
</evidence>
<feature type="region of interest" description="Disordered" evidence="1">
    <location>
        <begin position="136"/>
        <end position="160"/>
    </location>
</feature>
<accession>A0A2Z4IZ33</accession>
<feature type="compositionally biased region" description="Basic and acidic residues" evidence="1">
    <location>
        <begin position="255"/>
        <end position="289"/>
    </location>
</feature>
<protein>
    <recommendedName>
        <fullName evidence="3">PepSY domain-containing protein</fullName>
    </recommendedName>
</protein>
<proteinExistence type="predicted"/>
<evidence type="ECO:0000313" key="4">
    <source>
        <dbReference type="EMBL" id="AWW37493.1"/>
    </source>
</evidence>
<evidence type="ECO:0000313" key="5">
    <source>
        <dbReference type="Proteomes" id="UP000249616"/>
    </source>
</evidence>
<feature type="compositionally biased region" description="Basic and acidic residues" evidence="1">
    <location>
        <begin position="53"/>
        <end position="70"/>
    </location>
</feature>
<feature type="chain" id="PRO_5016454502" description="PepSY domain-containing protein" evidence="2">
    <location>
        <begin position="26"/>
        <end position="298"/>
    </location>
</feature>
<evidence type="ECO:0000256" key="1">
    <source>
        <dbReference type="SAM" id="MobiDB-lite"/>
    </source>
</evidence>
<keyword evidence="2" id="KW-0732">Signal</keyword>
<dbReference type="AlphaFoldDB" id="A0A2Z4IZ33"/>
<dbReference type="Pfam" id="PF03413">
    <property type="entry name" value="PepSY"/>
    <property type="match status" value="1"/>
</dbReference>
<feature type="signal peptide" evidence="2">
    <location>
        <begin position="1"/>
        <end position="25"/>
    </location>
</feature>
<gene>
    <name evidence="4" type="ORF">DN051_13220</name>
</gene>
<organism evidence="4 5">
    <name type="scientific">Streptomyces cadmiisoli</name>
    <dbReference type="NCBI Taxonomy" id="2184053"/>
    <lineage>
        <taxon>Bacteria</taxon>
        <taxon>Bacillati</taxon>
        <taxon>Actinomycetota</taxon>
        <taxon>Actinomycetes</taxon>
        <taxon>Kitasatosporales</taxon>
        <taxon>Streptomycetaceae</taxon>
        <taxon>Streptomyces</taxon>
        <taxon>Streptomyces aurantiacus group</taxon>
    </lineage>
</organism>
<feature type="domain" description="PepSY" evidence="3">
    <location>
        <begin position="74"/>
        <end position="140"/>
    </location>
</feature>
<feature type="compositionally biased region" description="Basic and acidic residues" evidence="1">
    <location>
        <begin position="216"/>
        <end position="225"/>
    </location>
</feature>
<evidence type="ECO:0000256" key="2">
    <source>
        <dbReference type="SAM" id="SignalP"/>
    </source>
</evidence>
<feature type="region of interest" description="Disordered" evidence="1">
    <location>
        <begin position="195"/>
        <end position="298"/>
    </location>
</feature>
<sequence>MSTKRNILVAALTAATVIGGGTALAVTSGSTGGGSSATPTAPASVTVDGTGGRGDDDRTDDRDARGDDAGRGTVTAVQAIDAALKAAPGTVVSVDLDRDDDRDDDGDDGGRRAWEVALLERGTTARVVNVDASNGRVLGTRAGDDDDVDGDDRAGAGDAAVTAREAVQAASAKGFVTSIDLDDDDRSVSWDVEAIDSAGVERDWNVDLRTAAVTADPRDDGTDDRGGDDDGDDRGRDDDRDGRSDDDGTDDRGDDDSRADDRRGDDDDDRGRDDGKHDNDDRDDRNDDRDDRDDHDDD</sequence>